<feature type="compositionally biased region" description="Polar residues" evidence="1">
    <location>
        <begin position="49"/>
        <end position="61"/>
    </location>
</feature>
<organism evidence="3 4">
    <name type="scientific">Streptomyces polychromogenes</name>
    <dbReference type="NCBI Taxonomy" id="67342"/>
    <lineage>
        <taxon>Bacteria</taxon>
        <taxon>Bacillati</taxon>
        <taxon>Actinomycetota</taxon>
        <taxon>Actinomycetes</taxon>
        <taxon>Kitasatosporales</taxon>
        <taxon>Streptomycetaceae</taxon>
        <taxon>Streptomyces</taxon>
    </lineage>
</organism>
<keyword evidence="4" id="KW-1185">Reference proteome</keyword>
<keyword evidence="2" id="KW-0732">Signal</keyword>
<feature type="region of interest" description="Disordered" evidence="1">
    <location>
        <begin position="46"/>
        <end position="67"/>
    </location>
</feature>
<name>A0ABP3F8J1_9ACTN</name>
<reference evidence="4" key="1">
    <citation type="journal article" date="2019" name="Int. J. Syst. Evol. Microbiol.">
        <title>The Global Catalogue of Microorganisms (GCM) 10K type strain sequencing project: providing services to taxonomists for standard genome sequencing and annotation.</title>
        <authorList>
            <consortium name="The Broad Institute Genomics Platform"/>
            <consortium name="The Broad Institute Genome Sequencing Center for Infectious Disease"/>
            <person name="Wu L."/>
            <person name="Ma J."/>
        </authorList>
    </citation>
    <scope>NUCLEOTIDE SEQUENCE [LARGE SCALE GENOMIC DNA]</scope>
    <source>
        <strain evidence="4">JCM 4505</strain>
    </source>
</reference>
<dbReference type="EMBL" id="BAAABV010000023">
    <property type="protein sequence ID" value="GAA0303048.1"/>
    <property type="molecule type" value="Genomic_DNA"/>
</dbReference>
<gene>
    <name evidence="3" type="ORF">GCM10010302_46950</name>
</gene>
<accession>A0ABP3F8J1</accession>
<dbReference type="Proteomes" id="UP001501867">
    <property type="component" value="Unassembled WGS sequence"/>
</dbReference>
<evidence type="ECO:0000313" key="3">
    <source>
        <dbReference type="EMBL" id="GAA0303048.1"/>
    </source>
</evidence>
<feature type="signal peptide" evidence="2">
    <location>
        <begin position="1"/>
        <end position="21"/>
    </location>
</feature>
<protein>
    <recommendedName>
        <fullName evidence="5">PH domain-containing protein</fullName>
    </recommendedName>
</protein>
<feature type="chain" id="PRO_5047516299" description="PH domain-containing protein" evidence="2">
    <location>
        <begin position="22"/>
        <end position="67"/>
    </location>
</feature>
<dbReference type="RefSeq" id="WP_344162991.1">
    <property type="nucleotide sequence ID" value="NZ_BAAABV010000023.1"/>
</dbReference>
<comment type="caution">
    <text evidence="3">The sequence shown here is derived from an EMBL/GenBank/DDBJ whole genome shotgun (WGS) entry which is preliminary data.</text>
</comment>
<sequence>MNSGDRRRVWLAALATLAAIAGTLATLWATDTIGGDRNECRNHAVCGRDNQTNFGDNSNMPTREAGR</sequence>
<evidence type="ECO:0000256" key="1">
    <source>
        <dbReference type="SAM" id="MobiDB-lite"/>
    </source>
</evidence>
<proteinExistence type="predicted"/>
<evidence type="ECO:0000256" key="2">
    <source>
        <dbReference type="SAM" id="SignalP"/>
    </source>
</evidence>
<evidence type="ECO:0000313" key="4">
    <source>
        <dbReference type="Proteomes" id="UP001501867"/>
    </source>
</evidence>
<evidence type="ECO:0008006" key="5">
    <source>
        <dbReference type="Google" id="ProtNLM"/>
    </source>
</evidence>